<feature type="region of interest" description="Disordered" evidence="1">
    <location>
        <begin position="94"/>
        <end position="114"/>
    </location>
</feature>
<dbReference type="Proteomes" id="UP001060012">
    <property type="component" value="Chromosome"/>
</dbReference>
<dbReference type="EMBL" id="CP100595">
    <property type="protein sequence ID" value="UTJ05276.1"/>
    <property type="molecule type" value="Genomic_DNA"/>
</dbReference>
<name>A0ABY5E3G4_9BACT</name>
<protein>
    <submittedName>
        <fullName evidence="2">DUF6172 family protein</fullName>
    </submittedName>
</protein>
<gene>
    <name evidence="2" type="ORF">NJU99_08335</name>
</gene>
<reference evidence="2" key="1">
    <citation type="submission" date="2022-07" db="EMBL/GenBank/DDBJ databases">
        <title>Arcobacter roscoffensis sp. nov., a marine bacterium isolated from coastal seawater collected from Roscoff, France.</title>
        <authorList>
            <person name="Pascual J."/>
            <person name="Lepeaux C."/>
            <person name="Methner A."/>
            <person name="Overmann J."/>
        </authorList>
    </citation>
    <scope>NUCLEOTIDE SEQUENCE</scope>
    <source>
        <strain evidence="2">ARW1-2F2</strain>
    </source>
</reference>
<feature type="compositionally biased region" description="Basic and acidic residues" evidence="1">
    <location>
        <begin position="94"/>
        <end position="105"/>
    </location>
</feature>
<dbReference type="InterPro" id="IPR046170">
    <property type="entry name" value="DUF6172"/>
</dbReference>
<proteinExistence type="predicted"/>
<keyword evidence="3" id="KW-1185">Reference proteome</keyword>
<evidence type="ECO:0000313" key="2">
    <source>
        <dbReference type="EMBL" id="UTJ05276.1"/>
    </source>
</evidence>
<organism evidence="2 3">
    <name type="scientific">Arcobacter roscoffensis</name>
    <dbReference type="NCBI Taxonomy" id="2961520"/>
    <lineage>
        <taxon>Bacteria</taxon>
        <taxon>Pseudomonadati</taxon>
        <taxon>Campylobacterota</taxon>
        <taxon>Epsilonproteobacteria</taxon>
        <taxon>Campylobacterales</taxon>
        <taxon>Arcobacteraceae</taxon>
        <taxon>Arcobacter</taxon>
    </lineage>
</organism>
<dbReference type="Pfam" id="PF19669">
    <property type="entry name" value="DUF6172"/>
    <property type="match status" value="1"/>
</dbReference>
<accession>A0ABY5E3G4</accession>
<dbReference type="RefSeq" id="WP_254575457.1">
    <property type="nucleotide sequence ID" value="NZ_CP100595.1"/>
</dbReference>
<evidence type="ECO:0000313" key="3">
    <source>
        <dbReference type="Proteomes" id="UP001060012"/>
    </source>
</evidence>
<evidence type="ECO:0000256" key="1">
    <source>
        <dbReference type="SAM" id="MobiDB-lite"/>
    </source>
</evidence>
<sequence>MKKTFKLEDGRRHPDRIIDAIKHEVRKYIKREKKKKLPEDTDFWKFECKSAINGEEPQTLEFIDITKAIDEAAASKAESLYLEIIAKATVKEKKVVQEETAKETTEENSEELSE</sequence>